<dbReference type="RefSeq" id="XP_020092669.1">
    <property type="nucleotide sequence ID" value="XM_020237080.1"/>
</dbReference>
<dbReference type="EMBL" id="LSRQ01003888">
    <property type="protein sequence ID" value="OAY70506.1"/>
    <property type="molecule type" value="Genomic_DNA"/>
</dbReference>
<feature type="binding site" evidence="17">
    <location>
        <position position="74"/>
    </location>
    <ligand>
        <name>Ca(2+)</name>
        <dbReference type="ChEBI" id="CHEBI:29108"/>
        <label>1</label>
    </ligand>
</feature>
<dbReference type="FunFam" id="1.10.420.10:FF:000008">
    <property type="entry name" value="Peroxidase"/>
    <property type="match status" value="1"/>
</dbReference>
<evidence type="ECO:0000256" key="16">
    <source>
        <dbReference type="PIRSR" id="PIRSR600823-2"/>
    </source>
</evidence>
<dbReference type="PROSITE" id="PS51257">
    <property type="entry name" value="PROKAR_LIPOPROTEIN"/>
    <property type="match status" value="1"/>
</dbReference>
<protein>
    <recommendedName>
        <fullName evidence="20">Peroxidase</fullName>
        <ecNumber evidence="20">1.11.1.7</ecNumber>
    </recommendedName>
</protein>
<dbReference type="STRING" id="4615.A0A199V0U0"/>
<evidence type="ECO:0000313" key="24">
    <source>
        <dbReference type="Proteomes" id="UP000515123"/>
    </source>
</evidence>
<dbReference type="CDD" id="cd00693">
    <property type="entry name" value="secretory_peroxidase"/>
    <property type="match status" value="1"/>
</dbReference>
<feature type="disulfide bond" evidence="19">
    <location>
        <begin position="35"/>
        <end position="114"/>
    </location>
</feature>
<dbReference type="Gramene" id="Aco014486.1.mrna1">
    <property type="protein sequence ID" value="Aco014486.1.mrna1"/>
    <property type="gene ID" value="Aco014486.1.path1"/>
</dbReference>
<feature type="binding site" evidence="17">
    <location>
        <position position="76"/>
    </location>
    <ligand>
        <name>Ca(2+)</name>
        <dbReference type="ChEBI" id="CHEBI:29108"/>
        <label>1</label>
    </ligand>
</feature>
<evidence type="ECO:0000313" key="25">
    <source>
        <dbReference type="RefSeq" id="XP_020092669.1"/>
    </source>
</evidence>
<feature type="binding site" evidence="16">
    <location>
        <position position="161"/>
    </location>
    <ligand>
        <name>substrate</name>
    </ligand>
</feature>
<evidence type="ECO:0000256" key="5">
    <source>
        <dbReference type="ARBA" id="ARBA00022559"/>
    </source>
</evidence>
<feature type="site" description="Transition state stabilizer" evidence="18">
    <location>
        <position position="62"/>
    </location>
</feature>
<dbReference type="Gene3D" id="1.10.520.10">
    <property type="match status" value="1"/>
</dbReference>
<keyword evidence="14 20" id="KW-0376">Hydrogen peroxide</keyword>
<evidence type="ECO:0000256" key="11">
    <source>
        <dbReference type="ARBA" id="ARBA00023004"/>
    </source>
</evidence>
<keyword evidence="11 17" id="KW-0408">Iron</keyword>
<evidence type="ECO:0000256" key="7">
    <source>
        <dbReference type="ARBA" id="ARBA00022723"/>
    </source>
</evidence>
<evidence type="ECO:0000256" key="10">
    <source>
        <dbReference type="ARBA" id="ARBA00023002"/>
    </source>
</evidence>
<dbReference type="GO" id="GO:0046872">
    <property type="term" value="F:metal ion binding"/>
    <property type="evidence" value="ECO:0007669"/>
    <property type="project" value="UniProtKB-UniRule"/>
</dbReference>
<feature type="binding site" evidence="17">
    <location>
        <position position="70"/>
    </location>
    <ligand>
        <name>Ca(2+)</name>
        <dbReference type="ChEBI" id="CHEBI:29108"/>
        <label>1</label>
    </ligand>
</feature>
<evidence type="ECO:0000256" key="8">
    <source>
        <dbReference type="ARBA" id="ARBA00022729"/>
    </source>
</evidence>
<keyword evidence="24" id="KW-1185">Reference proteome</keyword>
<feature type="binding site" evidence="17">
    <location>
        <position position="67"/>
    </location>
    <ligand>
        <name>Ca(2+)</name>
        <dbReference type="ChEBI" id="CHEBI:29108"/>
        <label>1</label>
    </ligand>
</feature>
<accession>A0A199V0U0</accession>
<dbReference type="InterPro" id="IPR002016">
    <property type="entry name" value="Haem_peroxidase"/>
</dbReference>
<evidence type="ECO:0000256" key="18">
    <source>
        <dbReference type="PIRSR" id="PIRSR600823-4"/>
    </source>
</evidence>
<evidence type="ECO:0000313" key="23">
    <source>
        <dbReference type="Proteomes" id="UP000092600"/>
    </source>
</evidence>
<comment type="cofactor">
    <cofactor evidence="17 20">
        <name>Ca(2+)</name>
        <dbReference type="ChEBI" id="CHEBI:29108"/>
    </cofactor>
    <text evidence="17 20">Binds 2 calcium ions per subunit.</text>
</comment>
<feature type="binding site" description="axial binding residue" evidence="17">
    <location>
        <position position="191"/>
    </location>
    <ligand>
        <name>heme b</name>
        <dbReference type="ChEBI" id="CHEBI:60344"/>
    </ligand>
    <ligandPart>
        <name>Fe</name>
        <dbReference type="ChEBI" id="CHEBI:18248"/>
    </ligandPart>
</feature>
<comment type="catalytic activity">
    <reaction evidence="1 20">
        <text>2 a phenolic donor + H2O2 = 2 a phenolic radical donor + 2 H2O</text>
        <dbReference type="Rhea" id="RHEA:56136"/>
        <dbReference type="ChEBI" id="CHEBI:15377"/>
        <dbReference type="ChEBI" id="CHEBI:16240"/>
        <dbReference type="ChEBI" id="CHEBI:139520"/>
        <dbReference type="ChEBI" id="CHEBI:139521"/>
        <dbReference type="EC" id="1.11.1.7"/>
    </reaction>
</comment>
<dbReference type="GO" id="GO:0005576">
    <property type="term" value="C:extracellular region"/>
    <property type="evidence" value="ECO:0007669"/>
    <property type="project" value="UniProtKB-SubCell"/>
</dbReference>
<dbReference type="InterPro" id="IPR033905">
    <property type="entry name" value="Secretory_peroxidase"/>
</dbReference>
<dbReference type="InterPro" id="IPR010255">
    <property type="entry name" value="Haem_peroxidase_sf"/>
</dbReference>
<dbReference type="Proteomes" id="UP000092600">
    <property type="component" value="Unassembled WGS sequence"/>
</dbReference>
<keyword evidence="8 20" id="KW-0732">Signal</keyword>
<evidence type="ECO:0000256" key="19">
    <source>
        <dbReference type="PIRSR" id="PIRSR600823-5"/>
    </source>
</evidence>
<dbReference type="InterPro" id="IPR019793">
    <property type="entry name" value="Peroxidases_heam-ligand_BS"/>
</dbReference>
<evidence type="ECO:0000256" key="3">
    <source>
        <dbReference type="ARBA" id="ARBA00006873"/>
    </source>
</evidence>
<name>A0A199V0U0_ANACO</name>
<dbReference type="EC" id="1.11.1.7" evidence="20"/>
<evidence type="ECO:0000256" key="1">
    <source>
        <dbReference type="ARBA" id="ARBA00000189"/>
    </source>
</evidence>
<keyword evidence="6 20" id="KW-0349">Heme</keyword>
<gene>
    <name evidence="25" type="primary">LOC109713114</name>
    <name evidence="22" type="ORF">ACMD2_05392</name>
</gene>
<dbReference type="InterPro" id="IPR019794">
    <property type="entry name" value="Peroxidases_AS"/>
</dbReference>
<feature type="active site" description="Proton acceptor" evidence="15">
    <location>
        <position position="66"/>
    </location>
</feature>
<evidence type="ECO:0000256" key="9">
    <source>
        <dbReference type="ARBA" id="ARBA00022837"/>
    </source>
</evidence>
<keyword evidence="5 20" id="KW-0575">Peroxidase</keyword>
<dbReference type="FunFam" id="1.10.520.10:FF:000001">
    <property type="entry name" value="Peroxidase"/>
    <property type="match status" value="1"/>
</dbReference>
<feature type="binding site" evidence="17">
    <location>
        <position position="192"/>
    </location>
    <ligand>
        <name>Ca(2+)</name>
        <dbReference type="ChEBI" id="CHEBI:29108"/>
        <label>2</label>
    </ligand>
</feature>
<feature type="signal peptide" evidence="20">
    <location>
        <begin position="1"/>
        <end position="24"/>
    </location>
</feature>
<evidence type="ECO:0000256" key="12">
    <source>
        <dbReference type="ARBA" id="ARBA00023157"/>
    </source>
</evidence>
<feature type="disulfide bond" evidence="19">
    <location>
        <begin position="198"/>
        <end position="233"/>
    </location>
</feature>
<feature type="binding site" evidence="17">
    <location>
        <position position="253"/>
    </location>
    <ligand>
        <name>Ca(2+)</name>
        <dbReference type="ChEBI" id="CHEBI:29108"/>
        <label>2</label>
    </ligand>
</feature>
<dbReference type="Pfam" id="PF00141">
    <property type="entry name" value="peroxidase"/>
    <property type="match status" value="1"/>
</dbReference>
<organism evidence="22 23">
    <name type="scientific">Ananas comosus</name>
    <name type="common">Pineapple</name>
    <name type="synonym">Ananas ananas</name>
    <dbReference type="NCBI Taxonomy" id="4615"/>
    <lineage>
        <taxon>Eukaryota</taxon>
        <taxon>Viridiplantae</taxon>
        <taxon>Streptophyta</taxon>
        <taxon>Embryophyta</taxon>
        <taxon>Tracheophyta</taxon>
        <taxon>Spermatophyta</taxon>
        <taxon>Magnoliopsida</taxon>
        <taxon>Liliopsida</taxon>
        <taxon>Poales</taxon>
        <taxon>Bromeliaceae</taxon>
        <taxon>Bromelioideae</taxon>
        <taxon>Ananas</taxon>
    </lineage>
</organism>
<comment type="similarity">
    <text evidence="3">Belongs to the peroxidase family. Ascorbate peroxidase subfamily.</text>
</comment>
<dbReference type="Gene3D" id="1.10.420.10">
    <property type="entry name" value="Peroxidase, domain 2"/>
    <property type="match status" value="1"/>
</dbReference>
<dbReference type="PRINTS" id="PR00461">
    <property type="entry name" value="PLPEROXIDASE"/>
</dbReference>
<evidence type="ECO:0000256" key="17">
    <source>
        <dbReference type="PIRSR" id="PIRSR600823-3"/>
    </source>
</evidence>
<comment type="similarity">
    <text evidence="20">Belongs to the peroxidase family. Classical plant (class III) peroxidase subfamily.</text>
</comment>
<feature type="binding site" evidence="17">
    <location>
        <position position="88"/>
    </location>
    <ligand>
        <name>Ca(2+)</name>
        <dbReference type="ChEBI" id="CHEBI:29108"/>
        <label>1</label>
    </ligand>
</feature>
<keyword evidence="7 17" id="KW-0479">Metal-binding</keyword>
<reference evidence="25" key="2">
    <citation type="submission" date="2025-04" db="UniProtKB">
        <authorList>
            <consortium name="RefSeq"/>
        </authorList>
    </citation>
    <scope>IDENTIFICATION</scope>
    <source>
        <tissue evidence="25">Leaf</tissue>
    </source>
</reference>
<keyword evidence="12 19" id="KW-1015">Disulfide bond</keyword>
<dbReference type="SUPFAM" id="SSF48113">
    <property type="entry name" value="Heme-dependent peroxidases"/>
    <property type="match status" value="1"/>
</dbReference>
<keyword evidence="9 17" id="KW-0106">Calcium</keyword>
<reference evidence="22 23" key="1">
    <citation type="journal article" date="2016" name="DNA Res.">
        <title>The draft genome of MD-2 pineapple using hybrid error correction of long reads.</title>
        <authorList>
            <person name="Redwan R.M."/>
            <person name="Saidin A."/>
            <person name="Kumar S.V."/>
        </authorList>
    </citation>
    <scope>NUCLEOTIDE SEQUENCE [LARGE SCALE GENOMIC DNA]</scope>
    <source>
        <strain evidence="23">cv. MD2</strain>
        <tissue evidence="22">Leaf</tissue>
    </source>
</reference>
<evidence type="ECO:0000256" key="20">
    <source>
        <dbReference type="RuleBase" id="RU362060"/>
    </source>
</evidence>
<sequence length="328" mass="36415">MASKALLALFLPLALVFLSCLAEAQLKLGFYEETCPHVEDIVREEMTEILKVAPSLAGPLLRMHFHDCFVRGCDGSVLLDSTKGNVAEKDAPPNKSLRGFGSIERVKAKVEKACPNTVSCADILALIARDAVWLSKGPSWPVWLGRRDGRESHAAETKQLPPPKASLPQLIAMFAVKGLDLKDLVVLSGGHTLGTSHCNSFSDRLYNFTGKDNLYDVDPALDKQYITKLRNRCSLTDNTTLVEMDPGSYKTFDTSYYNYVKKRRGLFHSDAALLANDFTKAYVERHASGLYAAEFFQDYSDSIIKMGNVEVLTGYDQGEIRKKCYIVN</sequence>
<dbReference type="OrthoDB" id="609315at2759"/>
<feature type="domain" description="Plant heme peroxidase family profile" evidence="21">
    <location>
        <begin position="25"/>
        <end position="328"/>
    </location>
</feature>
<feature type="binding site" evidence="17">
    <location>
        <position position="72"/>
    </location>
    <ligand>
        <name>Ca(2+)</name>
        <dbReference type="ChEBI" id="CHEBI:29108"/>
        <label>1</label>
    </ligand>
</feature>
<evidence type="ECO:0000256" key="15">
    <source>
        <dbReference type="PIRSR" id="PIRSR600823-1"/>
    </source>
</evidence>
<keyword evidence="10 20" id="KW-0560">Oxidoreductase</keyword>
<comment type="subcellular location">
    <subcellularLocation>
        <location evidence="20">Secreted</location>
    </subcellularLocation>
</comment>
<dbReference type="Proteomes" id="UP000515123">
    <property type="component" value="Linkage group 7"/>
</dbReference>
<evidence type="ECO:0000256" key="4">
    <source>
        <dbReference type="ARBA" id="ARBA00022525"/>
    </source>
</evidence>
<dbReference type="AlphaFoldDB" id="A0A199V0U0"/>
<dbReference type="InterPro" id="IPR000823">
    <property type="entry name" value="Peroxidase_pln"/>
</dbReference>
<dbReference type="GeneID" id="109713114"/>
<dbReference type="PROSITE" id="PS00436">
    <property type="entry name" value="PEROXIDASE_2"/>
    <property type="match status" value="1"/>
</dbReference>
<dbReference type="PANTHER" id="PTHR31235">
    <property type="entry name" value="PEROXIDASE 25-RELATED"/>
    <property type="match status" value="1"/>
</dbReference>
<comment type="cofactor">
    <cofactor evidence="17 20">
        <name>heme b</name>
        <dbReference type="ChEBI" id="CHEBI:60344"/>
    </cofactor>
    <text evidence="17 20">Binds 1 heme b (iron(II)-protoporphyrin IX) group per subunit.</text>
</comment>
<feature type="binding site" evidence="17">
    <location>
        <position position="245"/>
    </location>
    <ligand>
        <name>Ca(2+)</name>
        <dbReference type="ChEBI" id="CHEBI:29108"/>
        <label>2</label>
    </ligand>
</feature>
<evidence type="ECO:0000256" key="6">
    <source>
        <dbReference type="ARBA" id="ARBA00022617"/>
    </source>
</evidence>
<evidence type="ECO:0000256" key="2">
    <source>
        <dbReference type="ARBA" id="ARBA00002322"/>
    </source>
</evidence>
<evidence type="ECO:0000256" key="14">
    <source>
        <dbReference type="ARBA" id="ARBA00023324"/>
    </source>
</evidence>
<dbReference type="GO" id="GO:0020037">
    <property type="term" value="F:heme binding"/>
    <property type="evidence" value="ECO:0007669"/>
    <property type="project" value="UniProtKB-UniRule"/>
</dbReference>
<comment type="function">
    <text evidence="2">Removal of H(2)O(2), oxidation of toxic reductants, biosynthesis and degradation of lignin, suberization, auxin catabolism, response to environmental stresses such as wounding, pathogen attack and oxidative stress. These functions might be dependent on each isozyme/isoform in each plant tissue.</text>
</comment>
<evidence type="ECO:0000259" key="21">
    <source>
        <dbReference type="PROSITE" id="PS50873"/>
    </source>
</evidence>
<keyword evidence="13" id="KW-0325">Glycoprotein</keyword>
<dbReference type="PRINTS" id="PR00458">
    <property type="entry name" value="PEROXIDASE"/>
</dbReference>
<keyword evidence="4 20" id="KW-0964">Secreted</keyword>
<dbReference type="GO" id="GO:0042744">
    <property type="term" value="P:hydrogen peroxide catabolic process"/>
    <property type="evidence" value="ECO:0007669"/>
    <property type="project" value="UniProtKB-KW"/>
</dbReference>
<evidence type="ECO:0000313" key="22">
    <source>
        <dbReference type="EMBL" id="OAY70506.1"/>
    </source>
</evidence>
<dbReference type="PROSITE" id="PS00435">
    <property type="entry name" value="PEROXIDASE_1"/>
    <property type="match status" value="1"/>
</dbReference>
<feature type="disulfide bond" evidence="19">
    <location>
        <begin position="68"/>
        <end position="73"/>
    </location>
</feature>
<dbReference type="GO" id="GO:0140825">
    <property type="term" value="F:lactoperoxidase activity"/>
    <property type="evidence" value="ECO:0007669"/>
    <property type="project" value="UniProtKB-EC"/>
</dbReference>
<dbReference type="GO" id="GO:0006979">
    <property type="term" value="P:response to oxidative stress"/>
    <property type="evidence" value="ECO:0007669"/>
    <property type="project" value="UniProtKB-UniRule"/>
</dbReference>
<feature type="chain" id="PRO_5044514076" description="Peroxidase" evidence="20">
    <location>
        <begin position="25"/>
        <end position="328"/>
    </location>
</feature>
<evidence type="ECO:0000256" key="13">
    <source>
        <dbReference type="ARBA" id="ARBA00023180"/>
    </source>
</evidence>
<proteinExistence type="inferred from homology"/>
<dbReference type="PROSITE" id="PS50873">
    <property type="entry name" value="PEROXIDASE_4"/>
    <property type="match status" value="1"/>
</dbReference>
<feature type="disulfide bond" evidence="19">
    <location>
        <begin position="120"/>
        <end position="324"/>
    </location>
</feature>